<protein>
    <recommendedName>
        <fullName evidence="4">Secreted protein</fullName>
    </recommendedName>
</protein>
<feature type="chain" id="PRO_5043821487" description="Secreted protein" evidence="1">
    <location>
        <begin position="25"/>
        <end position="97"/>
    </location>
</feature>
<evidence type="ECO:0000256" key="1">
    <source>
        <dbReference type="SAM" id="SignalP"/>
    </source>
</evidence>
<feature type="signal peptide" evidence="1">
    <location>
        <begin position="1"/>
        <end position="24"/>
    </location>
</feature>
<evidence type="ECO:0008006" key="4">
    <source>
        <dbReference type="Google" id="ProtNLM"/>
    </source>
</evidence>
<gene>
    <name evidence="2" type="ORF">QBC34DRAFT_167044</name>
</gene>
<proteinExistence type="predicted"/>
<reference evidence="2" key="1">
    <citation type="journal article" date="2023" name="Mol. Phylogenet. Evol.">
        <title>Genome-scale phylogeny and comparative genomics of the fungal order Sordariales.</title>
        <authorList>
            <person name="Hensen N."/>
            <person name="Bonometti L."/>
            <person name="Westerberg I."/>
            <person name="Brannstrom I.O."/>
            <person name="Guillou S."/>
            <person name="Cros-Aarteil S."/>
            <person name="Calhoun S."/>
            <person name="Haridas S."/>
            <person name="Kuo A."/>
            <person name="Mondo S."/>
            <person name="Pangilinan J."/>
            <person name="Riley R."/>
            <person name="LaButti K."/>
            <person name="Andreopoulos B."/>
            <person name="Lipzen A."/>
            <person name="Chen C."/>
            <person name="Yan M."/>
            <person name="Daum C."/>
            <person name="Ng V."/>
            <person name="Clum A."/>
            <person name="Steindorff A."/>
            <person name="Ohm R.A."/>
            <person name="Martin F."/>
            <person name="Silar P."/>
            <person name="Natvig D.O."/>
            <person name="Lalanne C."/>
            <person name="Gautier V."/>
            <person name="Ament-Velasquez S.L."/>
            <person name="Kruys A."/>
            <person name="Hutchinson M.I."/>
            <person name="Powell A.J."/>
            <person name="Barry K."/>
            <person name="Miller A.N."/>
            <person name="Grigoriev I.V."/>
            <person name="Debuchy R."/>
            <person name="Gladieux P."/>
            <person name="Hiltunen Thoren M."/>
            <person name="Johannesson H."/>
        </authorList>
    </citation>
    <scope>NUCLEOTIDE SEQUENCE</scope>
    <source>
        <strain evidence="2">PSN243</strain>
    </source>
</reference>
<dbReference type="EMBL" id="MU865969">
    <property type="protein sequence ID" value="KAK4445059.1"/>
    <property type="molecule type" value="Genomic_DNA"/>
</dbReference>
<name>A0AAV9GAB0_9PEZI</name>
<sequence length="97" mass="10788">MGIRGCVFYTFLRLFEASWPLVSCHGIGEGSDFERGLGRILYTTTGTTCIEDLGRERGQDYGLVHRVLLALENAFAPALELRWTCYCCPTSTFGRGS</sequence>
<comment type="caution">
    <text evidence="2">The sequence shown here is derived from an EMBL/GenBank/DDBJ whole genome shotgun (WGS) entry which is preliminary data.</text>
</comment>
<reference evidence="2" key="2">
    <citation type="submission" date="2023-05" db="EMBL/GenBank/DDBJ databases">
        <authorList>
            <consortium name="Lawrence Berkeley National Laboratory"/>
            <person name="Steindorff A."/>
            <person name="Hensen N."/>
            <person name="Bonometti L."/>
            <person name="Westerberg I."/>
            <person name="Brannstrom I.O."/>
            <person name="Guillou S."/>
            <person name="Cros-Aarteil S."/>
            <person name="Calhoun S."/>
            <person name="Haridas S."/>
            <person name="Kuo A."/>
            <person name="Mondo S."/>
            <person name="Pangilinan J."/>
            <person name="Riley R."/>
            <person name="Labutti K."/>
            <person name="Andreopoulos B."/>
            <person name="Lipzen A."/>
            <person name="Chen C."/>
            <person name="Yanf M."/>
            <person name="Daum C."/>
            <person name="Ng V."/>
            <person name="Clum A."/>
            <person name="Ohm R."/>
            <person name="Martin F."/>
            <person name="Silar P."/>
            <person name="Natvig D."/>
            <person name="Lalanne C."/>
            <person name="Gautier V."/>
            <person name="Ament-Velasquez S.L."/>
            <person name="Kruys A."/>
            <person name="Hutchinson M.I."/>
            <person name="Powell A.J."/>
            <person name="Barry K."/>
            <person name="Miller A.N."/>
            <person name="Grigoriev I.V."/>
            <person name="Debuchy R."/>
            <person name="Gladieux P."/>
            <person name="Thoren M.H."/>
            <person name="Johannesson H."/>
        </authorList>
    </citation>
    <scope>NUCLEOTIDE SEQUENCE</scope>
    <source>
        <strain evidence="2">PSN243</strain>
    </source>
</reference>
<dbReference type="AlphaFoldDB" id="A0AAV9GAB0"/>
<evidence type="ECO:0000313" key="3">
    <source>
        <dbReference type="Proteomes" id="UP001321760"/>
    </source>
</evidence>
<keyword evidence="1" id="KW-0732">Signal</keyword>
<dbReference type="Proteomes" id="UP001321760">
    <property type="component" value="Unassembled WGS sequence"/>
</dbReference>
<organism evidence="2 3">
    <name type="scientific">Podospora aff. communis PSN243</name>
    <dbReference type="NCBI Taxonomy" id="3040156"/>
    <lineage>
        <taxon>Eukaryota</taxon>
        <taxon>Fungi</taxon>
        <taxon>Dikarya</taxon>
        <taxon>Ascomycota</taxon>
        <taxon>Pezizomycotina</taxon>
        <taxon>Sordariomycetes</taxon>
        <taxon>Sordariomycetidae</taxon>
        <taxon>Sordariales</taxon>
        <taxon>Podosporaceae</taxon>
        <taxon>Podospora</taxon>
    </lineage>
</organism>
<accession>A0AAV9GAB0</accession>
<keyword evidence="3" id="KW-1185">Reference proteome</keyword>
<evidence type="ECO:0000313" key="2">
    <source>
        <dbReference type="EMBL" id="KAK4445059.1"/>
    </source>
</evidence>